<dbReference type="Proteomes" id="UP001176941">
    <property type="component" value="Chromosome 4"/>
</dbReference>
<evidence type="ECO:0000256" key="1">
    <source>
        <dbReference type="SAM" id="Phobius"/>
    </source>
</evidence>
<gene>
    <name evidence="2" type="ORF">MRATA1EN1_LOCUS23926</name>
</gene>
<sequence>MRTPLKRPPTRTLRSFSEIQPFYLLRRGGSHCANAPGMAPPRPAPPPPFWNLLSSGRGETQAGPTPYVHPQCHPGSPFLSSQDHLFATDALKQLLFLFFFFLFFKKRLFTRFRV</sequence>
<protein>
    <submittedName>
        <fullName evidence="2">Uncharacterized protein</fullName>
    </submittedName>
</protein>
<accession>A0ABN8ZML4</accession>
<evidence type="ECO:0000313" key="3">
    <source>
        <dbReference type="Proteomes" id="UP001176941"/>
    </source>
</evidence>
<keyword evidence="3" id="KW-1185">Reference proteome</keyword>
<keyword evidence="1" id="KW-0472">Membrane</keyword>
<name>A0ABN8ZML4_RANTA</name>
<dbReference type="EMBL" id="OX459940">
    <property type="protein sequence ID" value="CAI9174964.1"/>
    <property type="molecule type" value="Genomic_DNA"/>
</dbReference>
<feature type="transmembrane region" description="Helical" evidence="1">
    <location>
        <begin position="85"/>
        <end position="104"/>
    </location>
</feature>
<proteinExistence type="predicted"/>
<organism evidence="2 3">
    <name type="scientific">Rangifer tarandus platyrhynchus</name>
    <name type="common">Svalbard reindeer</name>
    <dbReference type="NCBI Taxonomy" id="3082113"/>
    <lineage>
        <taxon>Eukaryota</taxon>
        <taxon>Metazoa</taxon>
        <taxon>Chordata</taxon>
        <taxon>Craniata</taxon>
        <taxon>Vertebrata</taxon>
        <taxon>Euteleostomi</taxon>
        <taxon>Mammalia</taxon>
        <taxon>Eutheria</taxon>
        <taxon>Laurasiatheria</taxon>
        <taxon>Artiodactyla</taxon>
        <taxon>Ruminantia</taxon>
        <taxon>Pecora</taxon>
        <taxon>Cervidae</taxon>
        <taxon>Odocoileinae</taxon>
        <taxon>Rangifer</taxon>
    </lineage>
</organism>
<keyword evidence="1" id="KW-0812">Transmembrane</keyword>
<keyword evidence="1" id="KW-1133">Transmembrane helix</keyword>
<evidence type="ECO:0000313" key="2">
    <source>
        <dbReference type="EMBL" id="CAI9174964.1"/>
    </source>
</evidence>
<reference evidence="2" key="1">
    <citation type="submission" date="2023-04" db="EMBL/GenBank/DDBJ databases">
        <authorList>
            <consortium name="ELIXIR-Norway"/>
        </authorList>
    </citation>
    <scope>NUCLEOTIDE SEQUENCE [LARGE SCALE GENOMIC DNA]</scope>
</reference>